<evidence type="ECO:0000313" key="2">
    <source>
        <dbReference type="Proteomes" id="UP000008387"/>
    </source>
</evidence>
<dbReference type="KEGG" id="hbi:HBZC1_00650"/>
<keyword evidence="2" id="KW-1185">Reference proteome</keyword>
<gene>
    <name evidence="1" type="ordered locus">HBZC1_00650</name>
</gene>
<protein>
    <submittedName>
        <fullName evidence="1">Uncharacterized protein</fullName>
    </submittedName>
</protein>
<dbReference type="AlphaFoldDB" id="F8KQP7"/>
<evidence type="ECO:0000313" key="1">
    <source>
        <dbReference type="EMBL" id="CCB79051.1"/>
    </source>
</evidence>
<name>F8KQP7_HELBC</name>
<dbReference type="Proteomes" id="UP000008387">
    <property type="component" value="Chromosome"/>
</dbReference>
<dbReference type="EMBL" id="FR871757">
    <property type="protein sequence ID" value="CCB79051.1"/>
    <property type="molecule type" value="Genomic_DNA"/>
</dbReference>
<proteinExistence type="predicted"/>
<sequence length="39" mass="4503">MSIFMAGSPSWRVTHIPIPRLKAHRPIAQRRAQHSHALF</sequence>
<accession>F8KQP7</accession>
<reference evidence="1 2" key="1">
    <citation type="journal article" date="2011" name="J. Bacteriol.">
        <title>Genome sequence of Helicobacter bizzozeronii strain CIII-1, an isolate from human gastric mucosa.</title>
        <authorList>
            <person name="Schott T."/>
            <person name="Rossi M."/>
            <person name="Hanninen M.L."/>
        </authorList>
    </citation>
    <scope>NUCLEOTIDE SEQUENCE [LARGE SCALE GENOMIC DNA]</scope>
    <source>
        <strain evidence="1 2">CIII-1</strain>
    </source>
</reference>
<organism evidence="1 2">
    <name type="scientific">Helicobacter bizzozeronii (strain CIII-1)</name>
    <dbReference type="NCBI Taxonomy" id="1002804"/>
    <lineage>
        <taxon>Bacteria</taxon>
        <taxon>Pseudomonadati</taxon>
        <taxon>Campylobacterota</taxon>
        <taxon>Epsilonproteobacteria</taxon>
        <taxon>Campylobacterales</taxon>
        <taxon>Helicobacteraceae</taxon>
        <taxon>Helicobacter</taxon>
    </lineage>
</organism>
<dbReference type="STRING" id="1002804.HBZC1_00650"/>
<dbReference type="HOGENOM" id="CLU_3310711_0_0_7"/>